<reference evidence="5 6" key="1">
    <citation type="submission" date="2017-05" db="EMBL/GenBank/DDBJ databases">
        <title>Complete and WGS of Bordetella genogroups.</title>
        <authorList>
            <person name="Spilker T."/>
            <person name="LiPuma J."/>
        </authorList>
    </citation>
    <scope>NUCLEOTIDE SEQUENCE [LARGE SCALE GENOMIC DNA]</scope>
    <source>
        <strain evidence="5 6">AU9919</strain>
    </source>
</reference>
<evidence type="ECO:0008006" key="7">
    <source>
        <dbReference type="Google" id="ProtNLM"/>
    </source>
</evidence>
<feature type="repeat" description="ANK" evidence="3">
    <location>
        <begin position="103"/>
        <end position="137"/>
    </location>
</feature>
<dbReference type="SUPFAM" id="SSF48403">
    <property type="entry name" value="Ankyrin repeat"/>
    <property type="match status" value="1"/>
</dbReference>
<gene>
    <name evidence="5" type="ORF">CAL20_05955</name>
</gene>
<evidence type="ECO:0000256" key="1">
    <source>
        <dbReference type="ARBA" id="ARBA00022737"/>
    </source>
</evidence>
<dbReference type="InterPro" id="IPR002110">
    <property type="entry name" value="Ankyrin_rpt"/>
</dbReference>
<dbReference type="PROSITE" id="PS50088">
    <property type="entry name" value="ANK_REPEAT"/>
    <property type="match status" value="2"/>
</dbReference>
<dbReference type="EMBL" id="NEVQ01000008">
    <property type="protein sequence ID" value="OZI59165.1"/>
    <property type="molecule type" value="Genomic_DNA"/>
</dbReference>
<dbReference type="PANTHER" id="PTHR24189:SF50">
    <property type="entry name" value="ANKYRIN REPEAT AND SOCS BOX PROTEIN 2"/>
    <property type="match status" value="1"/>
</dbReference>
<proteinExistence type="predicted"/>
<evidence type="ECO:0000256" key="4">
    <source>
        <dbReference type="SAM" id="MobiDB-lite"/>
    </source>
</evidence>
<dbReference type="SMART" id="SM00248">
    <property type="entry name" value="ANK"/>
    <property type="match status" value="5"/>
</dbReference>
<evidence type="ECO:0000313" key="5">
    <source>
        <dbReference type="EMBL" id="OZI59165.1"/>
    </source>
</evidence>
<dbReference type="PROSITE" id="PS50297">
    <property type="entry name" value="ANK_REP_REGION"/>
    <property type="match status" value="1"/>
</dbReference>
<protein>
    <recommendedName>
        <fullName evidence="7">Ankyrin repeat domain-containing protein</fullName>
    </recommendedName>
</protein>
<keyword evidence="6" id="KW-1185">Reference proteome</keyword>
<dbReference type="Proteomes" id="UP000216885">
    <property type="component" value="Unassembled WGS sequence"/>
</dbReference>
<sequence>MSYGIEPFLGPPSPAQIEPEPANNEGMAEVQNALQQALLDDDWATFDALVFSDESFNIETGQNAHGQNFLHVAIQMGSRSIALNLAKRAGEQGLDIINTEDLFGFTPLAYAVESQTDDRELVDELLLAGANVKLSEALQAAAQGGHAEMATALMAAGVNGPEVLVDILRHNSDPDKVKAAKLLISLGMDATVALESAVKKEQWDAISPLILLGAKGSEALASLSNSDDRKAMARLISAGADVVMALKILATKANSPENSGAMRSLIGSELGSDDDSVDEHTFSSRHRQDINWTSKLALLQLAKSGNIRAVQTLSTVMLPIDELTCRELAMGGHVETIKTLIAAGLVNSEEFLKSFALAGNLAAARALINAGTPTSETLTRLCKTPGGRPQYQPNLDAIKLLIFAGAAPSHPLSEGVSDDINRKKAEISTLDSGAMVERFVNAAKCGDVVDMAMLLGCGVDTVAALRLLGESPPWLGVPKAKDACLNAGMTLSEILVGQVKAGNMKAAKNLIGPTDTTADTLTELIINGDTDTARTFVPALTNGQRALLRAAQSNDGDLMRALIEIGADAPAAVLSLLEANAREAAGRLMAWGTDVHATLMRAISAEHEPDQNVVQGLTMMGADYHIALLRALEANDFAIAQRVLNLKGHAVAEKALFALIAGDAPIDEPGLHRLDWLVRAQIDTGELIRKLAEDGQRAWLGTLIDLNVPTAKVLIDLAIEGNRLDAQTLIAAGGDVAVAMDTLRAYDEQDALNVLVLAAAAAPDTASQ</sequence>
<feature type="repeat" description="ANK" evidence="3">
    <location>
        <begin position="542"/>
        <end position="568"/>
    </location>
</feature>
<feature type="region of interest" description="Disordered" evidence="4">
    <location>
        <begin position="1"/>
        <end position="22"/>
    </location>
</feature>
<evidence type="ECO:0000256" key="2">
    <source>
        <dbReference type="ARBA" id="ARBA00023043"/>
    </source>
</evidence>
<keyword evidence="1" id="KW-0677">Repeat</keyword>
<name>A0A261UC43_9BORD</name>
<keyword evidence="2 3" id="KW-0040">ANK repeat</keyword>
<accession>A0A261UC43</accession>
<dbReference type="AlphaFoldDB" id="A0A261UC43"/>
<dbReference type="InterPro" id="IPR050745">
    <property type="entry name" value="Multifunctional_regulatory"/>
</dbReference>
<evidence type="ECO:0000313" key="6">
    <source>
        <dbReference type="Proteomes" id="UP000216885"/>
    </source>
</evidence>
<comment type="caution">
    <text evidence="5">The sequence shown here is derived from an EMBL/GenBank/DDBJ whole genome shotgun (WGS) entry which is preliminary data.</text>
</comment>
<dbReference type="Gene3D" id="1.25.40.20">
    <property type="entry name" value="Ankyrin repeat-containing domain"/>
    <property type="match status" value="1"/>
</dbReference>
<dbReference type="InterPro" id="IPR036770">
    <property type="entry name" value="Ankyrin_rpt-contain_sf"/>
</dbReference>
<evidence type="ECO:0000256" key="3">
    <source>
        <dbReference type="PROSITE-ProRule" id="PRU00023"/>
    </source>
</evidence>
<dbReference type="PANTHER" id="PTHR24189">
    <property type="entry name" value="MYOTROPHIN"/>
    <property type="match status" value="1"/>
</dbReference>
<organism evidence="5 6">
    <name type="scientific">Bordetella genomosp. 4</name>
    <dbReference type="NCBI Taxonomy" id="463044"/>
    <lineage>
        <taxon>Bacteria</taxon>
        <taxon>Pseudomonadati</taxon>
        <taxon>Pseudomonadota</taxon>
        <taxon>Betaproteobacteria</taxon>
        <taxon>Burkholderiales</taxon>
        <taxon>Alcaligenaceae</taxon>
        <taxon>Bordetella</taxon>
    </lineage>
</organism>